<evidence type="ECO:0000256" key="2">
    <source>
        <dbReference type="SAM" id="MobiDB-lite"/>
    </source>
</evidence>
<accession>A0AAV7HPX2</accession>
<protein>
    <recommendedName>
        <fullName evidence="3">CCHC-type domain-containing protein</fullName>
    </recommendedName>
</protein>
<dbReference type="EMBL" id="JAGFBR010000002">
    <property type="protein sequence ID" value="KAH0470200.1"/>
    <property type="molecule type" value="Genomic_DNA"/>
</dbReference>
<feature type="compositionally biased region" description="Basic and acidic residues" evidence="2">
    <location>
        <begin position="205"/>
        <end position="230"/>
    </location>
</feature>
<proteinExistence type="predicted"/>
<evidence type="ECO:0000259" key="3">
    <source>
        <dbReference type="PROSITE" id="PS50158"/>
    </source>
</evidence>
<dbReference type="PANTHER" id="PTHR34210">
    <property type="entry name" value="OS01G0252900 PROTEIN"/>
    <property type="match status" value="1"/>
</dbReference>
<sequence>MACMREIILCRHRTARRPALAFGILLMARQPSPEIDDELFNEVYGKEYTGPMRSTSNNAEAKANASKRSLANDQSEEENELRDPNAVPTDFTSREAKVWEAKAKAIERNWKKRKEEEMICKLCGESGHFTQGCPSTLGANRKSADFFERVPARDKNVRALFSDKVINQIEKDVGCKIKMDEKFLFVSGKDRLVLSKGLDAVHKIIQEKDKGKSPSRSDNRSERARSRSPDRSPVGSHLRRSDSQKSRSSIGNSIHLHSKGYEDNVREDLQRLSRGSSQGRALYCTTSPTSAGNDCYAIDYVQMKENFNCVCLQEETSGIKVWFFLPCSSFHEAYTNDGAKSHPAPTKSPVRPTTYGGNSFSSYDEQHRNIGLQKRSGWDVGKSEMDSLFEHKSGIPTYPQTLEELETEFKREINDLGRVRDQDEDEEIHKHRECIRDLNENYMKKMATIRGIQARHWEDFLQFSQKRQQQFSVQNAYGQPAHPDYDQSSRNLPYGGPSVSMDSRSRYGYPGDNYQAPRPHEAYGEFQHQRRDDFGATHWRY</sequence>
<dbReference type="PANTHER" id="PTHR34210:SF3">
    <property type="entry name" value="CCHC-TYPE DOMAIN-CONTAINING PROTEIN"/>
    <property type="match status" value="1"/>
</dbReference>
<name>A0AAV7HPX2_DENCH</name>
<evidence type="ECO:0000313" key="5">
    <source>
        <dbReference type="Proteomes" id="UP000775213"/>
    </source>
</evidence>
<reference evidence="4 5" key="1">
    <citation type="journal article" date="2021" name="Hortic Res">
        <title>Chromosome-scale assembly of the Dendrobium chrysotoxum genome enhances the understanding of orchid evolution.</title>
        <authorList>
            <person name="Zhang Y."/>
            <person name="Zhang G.Q."/>
            <person name="Zhang D."/>
            <person name="Liu X.D."/>
            <person name="Xu X.Y."/>
            <person name="Sun W.H."/>
            <person name="Yu X."/>
            <person name="Zhu X."/>
            <person name="Wang Z.W."/>
            <person name="Zhao X."/>
            <person name="Zhong W.Y."/>
            <person name="Chen H."/>
            <person name="Yin W.L."/>
            <person name="Huang T."/>
            <person name="Niu S.C."/>
            <person name="Liu Z.J."/>
        </authorList>
    </citation>
    <scope>NUCLEOTIDE SEQUENCE [LARGE SCALE GENOMIC DNA]</scope>
    <source>
        <strain evidence="4">Lindl</strain>
    </source>
</reference>
<keyword evidence="5" id="KW-1185">Reference proteome</keyword>
<dbReference type="SUPFAM" id="SSF57756">
    <property type="entry name" value="Retrovirus zinc finger-like domains"/>
    <property type="match status" value="1"/>
</dbReference>
<dbReference type="GO" id="GO:0008270">
    <property type="term" value="F:zinc ion binding"/>
    <property type="evidence" value="ECO:0007669"/>
    <property type="project" value="UniProtKB-KW"/>
</dbReference>
<keyword evidence="1" id="KW-0479">Metal-binding</keyword>
<feature type="region of interest" description="Disordered" evidence="2">
    <location>
        <begin position="476"/>
        <end position="519"/>
    </location>
</feature>
<organism evidence="4 5">
    <name type="scientific">Dendrobium chrysotoxum</name>
    <name type="common">Orchid</name>
    <dbReference type="NCBI Taxonomy" id="161865"/>
    <lineage>
        <taxon>Eukaryota</taxon>
        <taxon>Viridiplantae</taxon>
        <taxon>Streptophyta</taxon>
        <taxon>Embryophyta</taxon>
        <taxon>Tracheophyta</taxon>
        <taxon>Spermatophyta</taxon>
        <taxon>Magnoliopsida</taxon>
        <taxon>Liliopsida</taxon>
        <taxon>Asparagales</taxon>
        <taxon>Orchidaceae</taxon>
        <taxon>Epidendroideae</taxon>
        <taxon>Malaxideae</taxon>
        <taxon>Dendrobiinae</taxon>
        <taxon>Dendrobium</taxon>
    </lineage>
</organism>
<feature type="region of interest" description="Disordered" evidence="2">
    <location>
        <begin position="205"/>
        <end position="257"/>
    </location>
</feature>
<comment type="caution">
    <text evidence="4">The sequence shown here is derived from an EMBL/GenBank/DDBJ whole genome shotgun (WGS) entry which is preliminary data.</text>
</comment>
<feature type="region of interest" description="Disordered" evidence="2">
    <location>
        <begin position="50"/>
        <end position="93"/>
    </location>
</feature>
<keyword evidence="1" id="KW-0863">Zinc-finger</keyword>
<dbReference type="GO" id="GO:0003676">
    <property type="term" value="F:nucleic acid binding"/>
    <property type="evidence" value="ECO:0007669"/>
    <property type="project" value="InterPro"/>
</dbReference>
<dbReference type="InterPro" id="IPR036875">
    <property type="entry name" value="Znf_CCHC_sf"/>
</dbReference>
<feature type="domain" description="CCHC-type" evidence="3">
    <location>
        <begin position="120"/>
        <end position="135"/>
    </location>
</feature>
<dbReference type="Proteomes" id="UP000775213">
    <property type="component" value="Unassembled WGS sequence"/>
</dbReference>
<feature type="compositionally biased region" description="Low complexity" evidence="2">
    <location>
        <begin position="54"/>
        <end position="69"/>
    </location>
</feature>
<dbReference type="PROSITE" id="PS50158">
    <property type="entry name" value="ZF_CCHC"/>
    <property type="match status" value="1"/>
</dbReference>
<keyword evidence="1" id="KW-0862">Zinc</keyword>
<dbReference type="AlphaFoldDB" id="A0AAV7HPX2"/>
<dbReference type="InterPro" id="IPR001878">
    <property type="entry name" value="Znf_CCHC"/>
</dbReference>
<evidence type="ECO:0000313" key="4">
    <source>
        <dbReference type="EMBL" id="KAH0470200.1"/>
    </source>
</evidence>
<evidence type="ECO:0000256" key="1">
    <source>
        <dbReference type="PROSITE-ProRule" id="PRU00047"/>
    </source>
</evidence>
<gene>
    <name evidence="4" type="ORF">IEQ34_001758</name>
</gene>